<dbReference type="NCBIfam" id="TIGR02192">
    <property type="entry name" value="HtrL_YibB"/>
    <property type="match status" value="1"/>
</dbReference>
<dbReference type="EMBL" id="CP090065">
    <property type="protein sequence ID" value="UVO08243.1"/>
    <property type="molecule type" value="Genomic_DNA"/>
</dbReference>
<dbReference type="InterPro" id="IPR011735">
    <property type="entry name" value="WlaTC/HtrL_glycosyltransf"/>
</dbReference>
<evidence type="ECO:0000313" key="2">
    <source>
        <dbReference type="Proteomes" id="UP001059272"/>
    </source>
</evidence>
<name>A0AAE9SX65_9GAMM</name>
<organism evidence="1 2">
    <name type="scientific">Pectobacterium polonicum</name>
    <dbReference type="NCBI Taxonomy" id="2485124"/>
    <lineage>
        <taxon>Bacteria</taxon>
        <taxon>Pseudomonadati</taxon>
        <taxon>Pseudomonadota</taxon>
        <taxon>Gammaproteobacteria</taxon>
        <taxon>Enterobacterales</taxon>
        <taxon>Pectobacteriaceae</taxon>
        <taxon>Pectobacterium</taxon>
    </lineage>
</organism>
<accession>A0AAE9SX65</accession>
<dbReference type="KEGG" id="ppoo:LW347_20805"/>
<evidence type="ECO:0000313" key="1">
    <source>
        <dbReference type="EMBL" id="UVO08243.1"/>
    </source>
</evidence>
<dbReference type="Proteomes" id="UP001059272">
    <property type="component" value="Chromosome"/>
</dbReference>
<dbReference type="Pfam" id="PF09612">
    <property type="entry name" value="HtrL_YibB"/>
    <property type="match status" value="1"/>
</dbReference>
<sequence length="298" mass="35409">MTSSITIVTAFFDIGRGNWTTENGYSPYFHRTSQTYLDYFKNLATLENDMVIFTSKEFEDKIREIRGERPTKIIVMNPVKRLVKLREKIKKIQDSDRFKSLLNKEQSISPEYFSPDYILVCNLKSYFVSKAINLELVKTESVAWVDFGYCRDLKTLNNIVRWDYRFPEEKINFFTIKKGLKVNSLDDVFDKMLNNDVYIIGGAIVGKKEKWNEFSRLVWACQRLTLKRKMIDDDQGVFIMCYYKRNDLIKLNYLGKNNWFYLFKKYNHSQLMLWYIKIKSNIFSKPGNNFVNKNLPNG</sequence>
<protein>
    <submittedName>
        <fullName evidence="1">Protein YibB</fullName>
    </submittedName>
</protein>
<gene>
    <name evidence="1" type="primary">yibB</name>
    <name evidence="1" type="ORF">LW347_20805</name>
</gene>
<proteinExistence type="predicted"/>
<dbReference type="NCBIfam" id="NF008462">
    <property type="entry name" value="PRK11346.1"/>
    <property type="match status" value="1"/>
</dbReference>
<dbReference type="AlphaFoldDB" id="A0AAE9SX65"/>
<dbReference type="RefSeq" id="WP_258883506.1">
    <property type="nucleotide sequence ID" value="NZ_CP090065.1"/>
</dbReference>
<reference evidence="1" key="1">
    <citation type="submission" date="2021-12" db="EMBL/GenBank/DDBJ databases">
        <title>Genome sequence of novel Pectobacterium sp. causing blackleg.</title>
        <authorList>
            <person name="Wang J."/>
        </authorList>
    </citation>
    <scope>NUCLEOTIDE SEQUENCE</scope>
    <source>
        <strain evidence="1">BY21311</strain>
    </source>
</reference>